<organism evidence="1 2">
    <name type="scientific">Russula earlei</name>
    <dbReference type="NCBI Taxonomy" id="71964"/>
    <lineage>
        <taxon>Eukaryota</taxon>
        <taxon>Fungi</taxon>
        <taxon>Dikarya</taxon>
        <taxon>Basidiomycota</taxon>
        <taxon>Agaricomycotina</taxon>
        <taxon>Agaricomycetes</taxon>
        <taxon>Russulales</taxon>
        <taxon>Russulaceae</taxon>
        <taxon>Russula</taxon>
    </lineage>
</organism>
<comment type="caution">
    <text evidence="1">The sequence shown here is derived from an EMBL/GenBank/DDBJ whole genome shotgun (WGS) entry which is preliminary data.</text>
</comment>
<sequence>MALLVLSATHLAILSASFSPQLLRSIIAHAFFALSHPHSDDTRPSVEAPHRTALDLACHRALFMPARIANIGTAIKVVSVPSVAGDTRGLPATTLVLDENTGAAKAVINARSLTALRTAAGSLLATVLLHPPATARFTSLVAFGAGSQIRSHVTQLLATYPSITRITVVNRSINDRVTALLGCLRADHPTTQFTAISSVDSLGQVESAVRQADCVCCATSSTAPLFRSEWVRPRTHIILVGSYKPEMAEVDSALIRRARVLVDSRSACALEAGELICAGIAPEDMVEVGELLLRAPVHDEKCDVEIDAARIASVLDGGDVTIFKSVGVGAQDVAISVAVVTRAMEMGIGTRIPDFDASVDLRSDG</sequence>
<reference evidence="1" key="1">
    <citation type="submission" date="2021-03" db="EMBL/GenBank/DDBJ databases">
        <title>Evolutionary priming and transition to the ectomycorrhizal habit in an iconic lineage of mushroom-forming fungi: is preadaptation a requirement?</title>
        <authorList>
            <consortium name="DOE Joint Genome Institute"/>
            <person name="Looney B.P."/>
            <person name="Miyauchi S."/>
            <person name="Morin E."/>
            <person name="Drula E."/>
            <person name="Courty P.E."/>
            <person name="Chicoki N."/>
            <person name="Fauchery L."/>
            <person name="Kohler A."/>
            <person name="Kuo A."/>
            <person name="LaButti K."/>
            <person name="Pangilinan J."/>
            <person name="Lipzen A."/>
            <person name="Riley R."/>
            <person name="Andreopoulos W."/>
            <person name="He G."/>
            <person name="Johnson J."/>
            <person name="Barry K.W."/>
            <person name="Grigoriev I.V."/>
            <person name="Nagy L."/>
            <person name="Hibbett D."/>
            <person name="Henrissat B."/>
            <person name="Matheny P.B."/>
            <person name="Labbe J."/>
            <person name="Martin A.F."/>
        </authorList>
    </citation>
    <scope>NUCLEOTIDE SEQUENCE</scope>
    <source>
        <strain evidence="1">BPL698</strain>
    </source>
</reference>
<name>A0ACC0U402_9AGAM</name>
<evidence type="ECO:0000313" key="2">
    <source>
        <dbReference type="Proteomes" id="UP001207468"/>
    </source>
</evidence>
<dbReference type="EMBL" id="JAGFNK010000178">
    <property type="protein sequence ID" value="KAI9461397.1"/>
    <property type="molecule type" value="Genomic_DNA"/>
</dbReference>
<protein>
    <submittedName>
        <fullName evidence="1">NAD-P-binding protein</fullName>
    </submittedName>
</protein>
<keyword evidence="2" id="KW-1185">Reference proteome</keyword>
<evidence type="ECO:0000313" key="1">
    <source>
        <dbReference type="EMBL" id="KAI9461397.1"/>
    </source>
</evidence>
<dbReference type="Proteomes" id="UP001207468">
    <property type="component" value="Unassembled WGS sequence"/>
</dbReference>
<accession>A0ACC0U402</accession>
<gene>
    <name evidence="1" type="ORF">F5148DRAFT_1377278</name>
</gene>
<proteinExistence type="predicted"/>